<dbReference type="PANTHER" id="PTHR47156">
    <property type="entry name" value="PROTEIN CBG20824"/>
    <property type="match status" value="1"/>
</dbReference>
<dbReference type="PROSITE" id="PS00518">
    <property type="entry name" value="ZF_RING_1"/>
    <property type="match status" value="1"/>
</dbReference>
<name>A0A2G5VL65_9PELO</name>
<proteinExistence type="predicted"/>
<evidence type="ECO:0000259" key="6">
    <source>
        <dbReference type="PROSITE" id="PS50089"/>
    </source>
</evidence>
<keyword evidence="2 4" id="KW-0863">Zinc-finger</keyword>
<dbReference type="OrthoDB" id="5875010at2759"/>
<evidence type="ECO:0000256" key="4">
    <source>
        <dbReference type="PROSITE-ProRule" id="PRU00175"/>
    </source>
</evidence>
<dbReference type="Proteomes" id="UP000230233">
    <property type="component" value="Chromosome I"/>
</dbReference>
<keyword evidence="3" id="KW-0862">Zinc</keyword>
<keyword evidence="1" id="KW-0479">Metal-binding</keyword>
<evidence type="ECO:0000313" key="7">
    <source>
        <dbReference type="EMBL" id="PIC52411.1"/>
    </source>
</evidence>
<dbReference type="InterPro" id="IPR001841">
    <property type="entry name" value="Znf_RING"/>
</dbReference>
<dbReference type="STRING" id="1611254.A0A2G5VL65"/>
<dbReference type="GO" id="GO:0008270">
    <property type="term" value="F:zinc ion binding"/>
    <property type="evidence" value="ECO:0007669"/>
    <property type="project" value="UniProtKB-KW"/>
</dbReference>
<evidence type="ECO:0000256" key="5">
    <source>
        <dbReference type="SAM" id="Coils"/>
    </source>
</evidence>
<dbReference type="SMART" id="SM00184">
    <property type="entry name" value="RING"/>
    <property type="match status" value="1"/>
</dbReference>
<dbReference type="AlphaFoldDB" id="A0A2G5VL65"/>
<dbReference type="PROSITE" id="PS50089">
    <property type="entry name" value="ZF_RING_2"/>
    <property type="match status" value="1"/>
</dbReference>
<dbReference type="InterPro" id="IPR017907">
    <property type="entry name" value="Znf_RING_CS"/>
</dbReference>
<evidence type="ECO:0000256" key="2">
    <source>
        <dbReference type="ARBA" id="ARBA00022771"/>
    </source>
</evidence>
<dbReference type="InterPro" id="IPR027370">
    <property type="entry name" value="Znf-RING_euk"/>
</dbReference>
<accession>A0A2G5VL65</accession>
<evidence type="ECO:0000256" key="1">
    <source>
        <dbReference type="ARBA" id="ARBA00022723"/>
    </source>
</evidence>
<feature type="domain" description="RING-type" evidence="6">
    <location>
        <begin position="229"/>
        <end position="275"/>
    </location>
</feature>
<dbReference type="InterPro" id="IPR013083">
    <property type="entry name" value="Znf_RING/FYVE/PHD"/>
</dbReference>
<keyword evidence="8" id="KW-1185">Reference proteome</keyword>
<dbReference type="Pfam" id="PF13445">
    <property type="entry name" value="zf-RING_UBOX"/>
    <property type="match status" value="1"/>
</dbReference>
<gene>
    <name evidence="7" type="primary">Cni-F44D12.10</name>
    <name evidence="7" type="synonym">Cnig_chr_I.g2528</name>
    <name evidence="7" type="ORF">B9Z55_002528</name>
</gene>
<comment type="caution">
    <text evidence="7">The sequence shown here is derived from an EMBL/GenBank/DDBJ whole genome shotgun (WGS) entry which is preliminary data.</text>
</comment>
<dbReference type="EMBL" id="PDUG01000001">
    <property type="protein sequence ID" value="PIC52411.1"/>
    <property type="molecule type" value="Genomic_DNA"/>
</dbReference>
<evidence type="ECO:0000256" key="3">
    <source>
        <dbReference type="ARBA" id="ARBA00022833"/>
    </source>
</evidence>
<feature type="coiled-coil region" evidence="5">
    <location>
        <begin position="102"/>
        <end position="185"/>
    </location>
</feature>
<dbReference type="Gene3D" id="3.30.40.10">
    <property type="entry name" value="Zinc/RING finger domain, C3HC4 (zinc finger)"/>
    <property type="match status" value="1"/>
</dbReference>
<organism evidence="7 8">
    <name type="scientific">Caenorhabditis nigoni</name>
    <dbReference type="NCBI Taxonomy" id="1611254"/>
    <lineage>
        <taxon>Eukaryota</taxon>
        <taxon>Metazoa</taxon>
        <taxon>Ecdysozoa</taxon>
        <taxon>Nematoda</taxon>
        <taxon>Chromadorea</taxon>
        <taxon>Rhabditida</taxon>
        <taxon>Rhabditina</taxon>
        <taxon>Rhabditomorpha</taxon>
        <taxon>Rhabditoidea</taxon>
        <taxon>Rhabditidae</taxon>
        <taxon>Peloderinae</taxon>
        <taxon>Caenorhabditis</taxon>
    </lineage>
</organism>
<dbReference type="InterPro" id="IPR052667">
    <property type="entry name" value="E3_ubiquitin-ligase_RING"/>
</dbReference>
<dbReference type="SUPFAM" id="SSF57850">
    <property type="entry name" value="RING/U-box"/>
    <property type="match status" value="1"/>
</dbReference>
<sequence length="297" mass="34233">MIRELFFWKMWKGDNGPTTSHTFPTSLIHYFLAPCLTENGQQEILVMALRRSKRIAQIEKEKIKPVAAVVTRSIVTRSATAAAAAVSSPIPRISQVPKKSENEVLKEKLKRMQKTLSSTRARLLAEQRSGEMLQLRLAMSENNNQRMMELNEEVKNLVDRTTVLAEKQQSKIGELQLQIQECQDHDKFEEAMNKERQIAKKYRDDYLEECKKYTNNWEERNGPFPWRVCEICAFKFGEEAGRVPRVLGCGHTVCTDCAGNFINQHTNSLRCPFDRQFMQLGINGVHELPKNFVLLNM</sequence>
<dbReference type="PANTHER" id="PTHR47156:SF6">
    <property type="entry name" value="C2H2-TYPE DOMAIN-CONTAINING PROTEIN-RELATED"/>
    <property type="match status" value="1"/>
</dbReference>
<reference evidence="8" key="1">
    <citation type="submission" date="2017-10" db="EMBL/GenBank/DDBJ databases">
        <title>Rapid genome shrinkage in a self-fertile nematode reveals novel sperm competition proteins.</title>
        <authorList>
            <person name="Yin D."/>
            <person name="Schwarz E.M."/>
            <person name="Thomas C.G."/>
            <person name="Felde R.L."/>
            <person name="Korf I.F."/>
            <person name="Cutter A.D."/>
            <person name="Schartner C.M."/>
            <person name="Ralston E.J."/>
            <person name="Meyer B.J."/>
            <person name="Haag E.S."/>
        </authorList>
    </citation>
    <scope>NUCLEOTIDE SEQUENCE [LARGE SCALE GENOMIC DNA]</scope>
    <source>
        <strain evidence="8">JU1422</strain>
    </source>
</reference>
<protein>
    <recommendedName>
        <fullName evidence="6">RING-type domain-containing protein</fullName>
    </recommendedName>
</protein>
<evidence type="ECO:0000313" key="8">
    <source>
        <dbReference type="Proteomes" id="UP000230233"/>
    </source>
</evidence>
<keyword evidence="5" id="KW-0175">Coiled coil</keyword>